<keyword evidence="2" id="KW-1185">Reference proteome</keyword>
<organism evidence="1 2">
    <name type="scientific">Ancylostoma ceylanicum</name>
    <dbReference type="NCBI Taxonomy" id="53326"/>
    <lineage>
        <taxon>Eukaryota</taxon>
        <taxon>Metazoa</taxon>
        <taxon>Ecdysozoa</taxon>
        <taxon>Nematoda</taxon>
        <taxon>Chromadorea</taxon>
        <taxon>Rhabditida</taxon>
        <taxon>Rhabditina</taxon>
        <taxon>Rhabditomorpha</taxon>
        <taxon>Strongyloidea</taxon>
        <taxon>Ancylostomatidae</taxon>
        <taxon>Ancylostomatinae</taxon>
        <taxon>Ancylostoma</taxon>
    </lineage>
</organism>
<dbReference type="AlphaFoldDB" id="A0A016S4J6"/>
<dbReference type="Proteomes" id="UP000024635">
    <property type="component" value="Unassembled WGS sequence"/>
</dbReference>
<sequence length="100" mass="11213">MLGTARAQKIPLGTLYTTTNAPYCLRMVRDSLDQVGPTRASHLKHALSAPAFRSRRDGADAQSVYLFEKDYTTICSVPYMKMTLTEASREQLRVQAMTQI</sequence>
<dbReference type="EMBL" id="JARK01001632">
    <property type="protein sequence ID" value="EYB85565.1"/>
    <property type="molecule type" value="Genomic_DNA"/>
</dbReference>
<reference evidence="2" key="1">
    <citation type="journal article" date="2015" name="Nat. Genet.">
        <title>The genome and transcriptome of the zoonotic hookworm Ancylostoma ceylanicum identify infection-specific gene families.</title>
        <authorList>
            <person name="Schwarz E.M."/>
            <person name="Hu Y."/>
            <person name="Antoshechkin I."/>
            <person name="Miller M.M."/>
            <person name="Sternberg P.W."/>
            <person name="Aroian R.V."/>
        </authorList>
    </citation>
    <scope>NUCLEOTIDE SEQUENCE</scope>
    <source>
        <strain evidence="2">HY135</strain>
    </source>
</reference>
<evidence type="ECO:0000313" key="2">
    <source>
        <dbReference type="Proteomes" id="UP000024635"/>
    </source>
</evidence>
<protein>
    <submittedName>
        <fullName evidence="1">Uncharacterized protein</fullName>
    </submittedName>
</protein>
<gene>
    <name evidence="1" type="primary">Acey_s0296.g1707</name>
    <name evidence="1" type="ORF">Y032_0296g1707</name>
</gene>
<proteinExistence type="predicted"/>
<accession>A0A016S4J6</accession>
<name>A0A016S4J6_9BILA</name>
<evidence type="ECO:0000313" key="1">
    <source>
        <dbReference type="EMBL" id="EYB85565.1"/>
    </source>
</evidence>
<comment type="caution">
    <text evidence="1">The sequence shown here is derived from an EMBL/GenBank/DDBJ whole genome shotgun (WGS) entry which is preliminary data.</text>
</comment>